<reference evidence="1 2" key="2">
    <citation type="journal article" date="2015" name="Antonie Van Leeuwenhoek">
        <title>Thioclava indica sp. nov., isolated from surface seawater of the Indian Ocean.</title>
        <authorList>
            <person name="Liu Y."/>
            <person name="Lai Q."/>
            <person name="Du J."/>
            <person name="Xu H."/>
            <person name="Jiang L."/>
            <person name="Shao Z."/>
        </authorList>
    </citation>
    <scope>NUCLEOTIDE SEQUENCE [LARGE SCALE GENOMIC DNA]</scope>
    <source>
        <strain evidence="1 2">13D2W-2</strain>
    </source>
</reference>
<name>A0A085TRZ8_9RHOB</name>
<dbReference type="Proteomes" id="UP000028607">
    <property type="component" value="Unassembled WGS sequence"/>
</dbReference>
<proteinExistence type="predicted"/>
<dbReference type="PATRIC" id="fig|1317124.6.peg.3525"/>
<accession>A0A085TRZ8</accession>
<dbReference type="OrthoDB" id="7876148at2"/>
<protein>
    <submittedName>
        <fullName evidence="1">Uncharacterized protein</fullName>
    </submittedName>
</protein>
<keyword evidence="2" id="KW-1185">Reference proteome</keyword>
<gene>
    <name evidence="1" type="ORF">DW2_17502</name>
</gene>
<evidence type="ECO:0000313" key="2">
    <source>
        <dbReference type="Proteomes" id="UP000028607"/>
    </source>
</evidence>
<reference evidence="2" key="1">
    <citation type="submission" date="2013-04" db="EMBL/GenBank/DDBJ databases">
        <title>Thioclava sp. 13D2W-2 Genome Sequencing.</title>
        <authorList>
            <person name="Lai Q."/>
            <person name="Li G."/>
            <person name="Shao Z."/>
        </authorList>
    </citation>
    <scope>NUCLEOTIDE SEQUENCE [LARGE SCALE GENOMIC DNA]</scope>
    <source>
        <strain evidence="2">13D2W-2</strain>
    </source>
</reference>
<dbReference type="RefSeq" id="WP_038148532.1">
    <property type="nucleotide sequence ID" value="NZ_AQRC01000018.1"/>
</dbReference>
<dbReference type="AlphaFoldDB" id="A0A085TRZ8"/>
<dbReference type="eggNOG" id="ENOG5031BZ6">
    <property type="taxonomic scope" value="Bacteria"/>
</dbReference>
<comment type="caution">
    <text evidence="1">The sequence shown here is derived from an EMBL/GenBank/DDBJ whole genome shotgun (WGS) entry which is preliminary data.</text>
</comment>
<evidence type="ECO:0000313" key="1">
    <source>
        <dbReference type="EMBL" id="KFE33495.1"/>
    </source>
</evidence>
<sequence length="83" mass="9185">MALIDELAEKLAADTMEAMTKYGDDRLFLEIGNHIGTSSPSLQEAYLTACRLHLAERRGRTFFEQKIAALEARAGKSDDKDPA</sequence>
<organism evidence="1 2">
    <name type="scientific">Thioclava atlantica</name>
    <dbReference type="NCBI Taxonomy" id="1317124"/>
    <lineage>
        <taxon>Bacteria</taxon>
        <taxon>Pseudomonadati</taxon>
        <taxon>Pseudomonadota</taxon>
        <taxon>Alphaproteobacteria</taxon>
        <taxon>Rhodobacterales</taxon>
        <taxon>Paracoccaceae</taxon>
        <taxon>Thioclava</taxon>
    </lineage>
</organism>
<dbReference type="STRING" id="1317124.DW2_17502"/>
<dbReference type="EMBL" id="AQRC01000018">
    <property type="protein sequence ID" value="KFE33495.1"/>
    <property type="molecule type" value="Genomic_DNA"/>
</dbReference>